<feature type="domain" description="Proline dehydrogenase" evidence="6">
    <location>
        <begin position="157"/>
        <end position="457"/>
    </location>
</feature>
<dbReference type="KEGG" id="tdl:TDEL_0F04720"/>
<dbReference type="PANTHER" id="PTHR13914:SF0">
    <property type="entry name" value="PROLINE DEHYDROGENASE 1, MITOCHONDRIAL"/>
    <property type="match status" value="1"/>
</dbReference>
<accession>G8ZXD9</accession>
<dbReference type="Proteomes" id="UP000005627">
    <property type="component" value="Chromosome 6"/>
</dbReference>
<keyword evidence="8" id="KW-1185">Reference proteome</keyword>
<dbReference type="GO" id="GO:0071949">
    <property type="term" value="F:FAD binding"/>
    <property type="evidence" value="ECO:0007669"/>
    <property type="project" value="TreeGrafter"/>
</dbReference>
<dbReference type="AlphaFoldDB" id="G8ZXD9"/>
<dbReference type="GO" id="GO:0010133">
    <property type="term" value="P:L-proline catabolic process to L-glutamate"/>
    <property type="evidence" value="ECO:0007669"/>
    <property type="project" value="EnsemblFungi"/>
</dbReference>
<keyword evidence="5" id="KW-0274">FAD</keyword>
<dbReference type="InterPro" id="IPR002872">
    <property type="entry name" value="Proline_DH_dom"/>
</dbReference>
<reference evidence="7 8" key="1">
    <citation type="journal article" date="2011" name="Proc. Natl. Acad. Sci. U.S.A.">
        <title>Evolutionary erosion of yeast sex chromosomes by mating-type switching accidents.</title>
        <authorList>
            <person name="Gordon J.L."/>
            <person name="Armisen D."/>
            <person name="Proux-Wera E."/>
            <person name="Oheigeartaigh S.S."/>
            <person name="Byrne K.P."/>
            <person name="Wolfe K.H."/>
        </authorList>
    </citation>
    <scope>NUCLEOTIDE SEQUENCE [LARGE SCALE GENOMIC DNA]</scope>
    <source>
        <strain evidence="8">ATCC 10662 / CBS 1146 / NBRC 0425 / NCYC 2629 / NRRL Y-866</strain>
    </source>
</reference>
<dbReference type="FunCoup" id="G8ZXD9">
    <property type="interactions" value="93"/>
</dbReference>
<keyword evidence="4 5" id="KW-0642">Proline metabolism</keyword>
<dbReference type="Gene3D" id="3.20.20.220">
    <property type="match status" value="1"/>
</dbReference>
<evidence type="ECO:0000313" key="7">
    <source>
        <dbReference type="EMBL" id="CCE93283.1"/>
    </source>
</evidence>
<dbReference type="Pfam" id="PF01619">
    <property type="entry name" value="Pro_dh"/>
    <property type="match status" value="1"/>
</dbReference>
<dbReference type="EC" id="1.5.5.2" evidence="2 5"/>
<dbReference type="RefSeq" id="XP_003682494.1">
    <property type="nucleotide sequence ID" value="XM_003682446.1"/>
</dbReference>
<comment type="similarity">
    <text evidence="1 5">Belongs to the proline oxidase family.</text>
</comment>
<dbReference type="InterPro" id="IPR015659">
    <property type="entry name" value="Proline_oxidase"/>
</dbReference>
<protein>
    <recommendedName>
        <fullName evidence="2 5">Proline dehydrogenase</fullName>
        <ecNumber evidence="2 5">1.5.5.2</ecNumber>
    </recommendedName>
</protein>
<evidence type="ECO:0000256" key="5">
    <source>
        <dbReference type="RuleBase" id="RU364054"/>
    </source>
</evidence>
<dbReference type="OrthoDB" id="5464at2759"/>
<dbReference type="GeneID" id="11501878"/>
<evidence type="ECO:0000256" key="3">
    <source>
        <dbReference type="ARBA" id="ARBA00023002"/>
    </source>
</evidence>
<organism evidence="7 8">
    <name type="scientific">Torulaspora delbrueckii</name>
    <name type="common">Yeast</name>
    <name type="synonym">Candida colliculosa</name>
    <dbReference type="NCBI Taxonomy" id="4950"/>
    <lineage>
        <taxon>Eukaryota</taxon>
        <taxon>Fungi</taxon>
        <taxon>Dikarya</taxon>
        <taxon>Ascomycota</taxon>
        <taxon>Saccharomycotina</taxon>
        <taxon>Saccharomycetes</taxon>
        <taxon>Saccharomycetales</taxon>
        <taxon>Saccharomycetaceae</taxon>
        <taxon>Torulaspora</taxon>
    </lineage>
</organism>
<dbReference type="GO" id="GO:0005739">
    <property type="term" value="C:mitochondrion"/>
    <property type="evidence" value="ECO:0007669"/>
    <property type="project" value="EnsemblFungi"/>
</dbReference>
<evidence type="ECO:0000259" key="6">
    <source>
        <dbReference type="Pfam" id="PF01619"/>
    </source>
</evidence>
<comment type="catalytic activity">
    <reaction evidence="5">
        <text>L-proline + a quinone = (S)-1-pyrroline-5-carboxylate + a quinol + H(+)</text>
        <dbReference type="Rhea" id="RHEA:23784"/>
        <dbReference type="ChEBI" id="CHEBI:15378"/>
        <dbReference type="ChEBI" id="CHEBI:17388"/>
        <dbReference type="ChEBI" id="CHEBI:24646"/>
        <dbReference type="ChEBI" id="CHEBI:60039"/>
        <dbReference type="ChEBI" id="CHEBI:132124"/>
        <dbReference type="EC" id="1.5.5.2"/>
    </reaction>
</comment>
<keyword evidence="5" id="KW-0285">Flavoprotein</keyword>
<dbReference type="PANTHER" id="PTHR13914">
    <property type="entry name" value="PROLINE OXIDASE"/>
    <property type="match status" value="1"/>
</dbReference>
<comment type="cofactor">
    <cofactor evidence="5">
        <name>FAD</name>
        <dbReference type="ChEBI" id="CHEBI:57692"/>
    </cofactor>
</comment>
<dbReference type="STRING" id="1076872.G8ZXD9"/>
<evidence type="ECO:0000256" key="4">
    <source>
        <dbReference type="ARBA" id="ARBA00023062"/>
    </source>
</evidence>
<dbReference type="FunFam" id="3.20.20.220:FF:000017">
    <property type="entry name" value="Proline dehydrogenase"/>
    <property type="match status" value="1"/>
</dbReference>
<gene>
    <name evidence="7" type="primary">TDEL0F04720</name>
    <name evidence="7" type="ORF">TDEL_0F04720</name>
</gene>
<dbReference type="HOGENOM" id="CLU_029274_0_0_1"/>
<dbReference type="InterPro" id="IPR029041">
    <property type="entry name" value="FAD-linked_oxidoreductase-like"/>
</dbReference>
<dbReference type="eggNOG" id="KOG0186">
    <property type="taxonomic scope" value="Eukaryota"/>
</dbReference>
<sequence length="479" mass="53359">MSLRTRVSLKAVRLGYASTSLRSMMYGSTVLSRTYVSQTPSQNNTAVGTMPVMNMRSSSSLEEDQPPSSVNYLKTLSKKELFSLGMIGCVTLNKFTLDLAIKVFPFVPVFLIKWLISALYCGGDNPKEVRECGENLQKRGISNMMLSLTIEDSEGVKNIDINYIVKETIKSVHEVLKPNLLKQLETAVDVNDVAPGYIALKPSALVANPSEVLLNFKNEAWMAQREELINNCSAVTQVIYDLNQELLKKYPSRQAPFFVATIDAEKYDLQMGVYELQRILFEKFNPQSSPIVSCIGTWQLYLTDSAQELQTEYERAKKEGYKLGLKLVRGAYIHSEPNRDAIIQPTKEASDVNYNNVITTVIEDLLAKGSKSTYGHLVVASHNYHSQMLATKLLEEKGSAAGKHNVVLGQLLGMADNVTYDLITNHGVKNIIKYVPWGPPLETKDYLLRRLQENGDAVRADNGLPLLKSIAKSIFAKSA</sequence>
<dbReference type="InParanoid" id="G8ZXD9"/>
<keyword evidence="3 5" id="KW-0560">Oxidoreductase</keyword>
<dbReference type="GO" id="GO:0004657">
    <property type="term" value="F:proline dehydrogenase activity"/>
    <property type="evidence" value="ECO:0007669"/>
    <property type="project" value="UniProtKB-EC"/>
</dbReference>
<proteinExistence type="inferred from homology"/>
<dbReference type="EMBL" id="HE616747">
    <property type="protein sequence ID" value="CCE93283.1"/>
    <property type="molecule type" value="Genomic_DNA"/>
</dbReference>
<dbReference type="SUPFAM" id="SSF51730">
    <property type="entry name" value="FAD-linked oxidoreductase"/>
    <property type="match status" value="1"/>
</dbReference>
<evidence type="ECO:0000313" key="8">
    <source>
        <dbReference type="Proteomes" id="UP000005627"/>
    </source>
</evidence>
<name>G8ZXD9_TORDE</name>
<evidence type="ECO:0000256" key="1">
    <source>
        <dbReference type="ARBA" id="ARBA00005869"/>
    </source>
</evidence>
<comment type="function">
    <text evidence="5">Converts proline to delta-1-pyrroline-5-carboxylate.</text>
</comment>
<evidence type="ECO:0000256" key="2">
    <source>
        <dbReference type="ARBA" id="ARBA00012695"/>
    </source>
</evidence>